<sequence length="252" mass="28253">MSVDADGLNRELQKNLVSAFLLRIDFLELKQDCVTALCNKLAPQFKNIERRQATNLKVEVNSQGQSSLQQVNSYDVILNSPQELLSLTLSSEGSYILIEAGKYRSNSVYKGIISDIVDVCSEKFPDVLSKRIGLRYINEFSCKGIKDIGKIFSKRTSTVTKGISGQDVTKISRAIAMEEHLVGDGRIRLQYGVPNKFYPSEIVSYDLLLDIDSFIEASIEVNEWSNEISKLNHAAYAVFTECMNAKFIEGMK</sequence>
<dbReference type="Proteomes" id="UP000076809">
    <property type="component" value="Chromosome"/>
</dbReference>
<name>A0AAC9B908_AERVE</name>
<organism evidence="1 2">
    <name type="scientific">Aeromonas veronii</name>
    <dbReference type="NCBI Taxonomy" id="654"/>
    <lineage>
        <taxon>Bacteria</taxon>
        <taxon>Pseudomonadati</taxon>
        <taxon>Pseudomonadota</taxon>
        <taxon>Gammaproteobacteria</taxon>
        <taxon>Aeromonadales</taxon>
        <taxon>Aeromonadaceae</taxon>
        <taxon>Aeromonas</taxon>
    </lineage>
</organism>
<gene>
    <name evidence="1" type="ORF">WM43_13055</name>
</gene>
<reference evidence="1 2" key="1">
    <citation type="journal article" date="2016" name="J. Clin. Microbiol.">
        <title>Detection and Whole-Genome Sequencing of Carbapenemase-Producing Aeromonas hydrophila Isolates from Routine Perirectal Surveillance Culture.</title>
        <authorList>
            <person name="Hughes H.Y."/>
            <person name="Conlan S.P."/>
            <person name="Lau A.F."/>
            <person name="Dekker J.P."/>
            <person name="Michelin A.V."/>
            <person name="Youn J.H."/>
            <person name="Henderson D.K."/>
            <person name="Frank K.M."/>
            <person name="Segre J.A."/>
            <person name="Palmore T.N."/>
        </authorList>
    </citation>
    <scope>NUCLEOTIDE SEQUENCE [LARGE SCALE GENOMIC DNA]</scope>
    <source>
        <strain evidence="1 2">AVNIH1</strain>
    </source>
</reference>
<dbReference type="InterPro" id="IPR026349">
    <property type="entry name" value="CHP04255"/>
</dbReference>
<proteinExistence type="predicted"/>
<dbReference type="RefSeq" id="WP_064339122.1">
    <property type="nucleotide sequence ID" value="NZ_AP022281.1"/>
</dbReference>
<evidence type="ECO:0008006" key="3">
    <source>
        <dbReference type="Google" id="ProtNLM"/>
    </source>
</evidence>
<accession>A0AAC9B908</accession>
<dbReference type="AlphaFoldDB" id="A0AAC9B908"/>
<evidence type="ECO:0000313" key="1">
    <source>
        <dbReference type="EMBL" id="ANB53517.1"/>
    </source>
</evidence>
<dbReference type="NCBIfam" id="TIGR04255">
    <property type="entry name" value="sporadTIGR04255"/>
    <property type="match status" value="1"/>
</dbReference>
<evidence type="ECO:0000313" key="2">
    <source>
        <dbReference type="Proteomes" id="UP000076809"/>
    </source>
</evidence>
<dbReference type="EMBL" id="CP014774">
    <property type="protein sequence ID" value="ANB53517.1"/>
    <property type="molecule type" value="Genomic_DNA"/>
</dbReference>
<protein>
    <recommendedName>
        <fullName evidence="3">TIGR04255 family protein</fullName>
    </recommendedName>
</protein>